<dbReference type="EMBL" id="JAEKJZ010000003">
    <property type="protein sequence ID" value="MBN9671758.1"/>
    <property type="molecule type" value="Genomic_DNA"/>
</dbReference>
<evidence type="ECO:0000256" key="1">
    <source>
        <dbReference type="SAM" id="SignalP"/>
    </source>
</evidence>
<dbReference type="Proteomes" id="UP000664096">
    <property type="component" value="Unassembled WGS sequence"/>
</dbReference>
<proteinExistence type="predicted"/>
<name>A0A939J2T5_9HYPH</name>
<gene>
    <name evidence="2" type="ORF">JF539_15525</name>
</gene>
<evidence type="ECO:0000313" key="3">
    <source>
        <dbReference type="Proteomes" id="UP000664096"/>
    </source>
</evidence>
<evidence type="ECO:0000313" key="2">
    <source>
        <dbReference type="EMBL" id="MBN9671758.1"/>
    </source>
</evidence>
<protein>
    <submittedName>
        <fullName evidence="2">Uncharacterized protein</fullName>
    </submittedName>
</protein>
<feature type="chain" id="PRO_5036953472" evidence="1">
    <location>
        <begin position="31"/>
        <end position="153"/>
    </location>
</feature>
<accession>A0A939J2T5</accession>
<comment type="caution">
    <text evidence="2">The sequence shown here is derived from an EMBL/GenBank/DDBJ whole genome shotgun (WGS) entry which is preliminary data.</text>
</comment>
<feature type="signal peptide" evidence="1">
    <location>
        <begin position="1"/>
        <end position="30"/>
    </location>
</feature>
<dbReference type="AlphaFoldDB" id="A0A939J2T5"/>
<dbReference type="RefSeq" id="WP_207141619.1">
    <property type="nucleotide sequence ID" value="NZ_JAEKJZ010000003.1"/>
</dbReference>
<reference evidence="2" key="1">
    <citation type="submission" date="2020-12" db="EMBL/GenBank/DDBJ databases">
        <title>Oil enriched cultivation method for isolating marine PHA-producing bacteria.</title>
        <authorList>
            <person name="Zheng W."/>
            <person name="Yu S."/>
            <person name="Huang Y."/>
        </authorList>
    </citation>
    <scope>NUCLEOTIDE SEQUENCE</scope>
    <source>
        <strain evidence="2">SY-2-12</strain>
    </source>
</reference>
<sequence>MKTKMLMVRFLLVLGLAAGMFSFSVSETLAASCSERTPSEHIEDTDVIFLGIAGAEAGGSRDDKKRIVRFEVLRSFKGAKGRTIDIEYMNDHGGNTGWGFAPGKPVFVFAANPRRALNKDPTAPLVYFCSMAPFHGRKKLHNEYWKILWALKN</sequence>
<keyword evidence="1" id="KW-0732">Signal</keyword>
<organism evidence="2 3">
    <name type="scientific">Roseibium aggregatum</name>
    <dbReference type="NCBI Taxonomy" id="187304"/>
    <lineage>
        <taxon>Bacteria</taxon>
        <taxon>Pseudomonadati</taxon>
        <taxon>Pseudomonadota</taxon>
        <taxon>Alphaproteobacteria</taxon>
        <taxon>Hyphomicrobiales</taxon>
        <taxon>Stappiaceae</taxon>
        <taxon>Roseibium</taxon>
    </lineage>
</organism>